<dbReference type="GO" id="GO:0016740">
    <property type="term" value="F:transferase activity"/>
    <property type="evidence" value="ECO:0007669"/>
    <property type="project" value="UniProtKB-KW"/>
</dbReference>
<dbReference type="Proteomes" id="UP000471190">
    <property type="component" value="Unassembled WGS sequence"/>
</dbReference>
<dbReference type="Gene3D" id="3.90.550.10">
    <property type="entry name" value="Spore Coat Polysaccharide Biosynthesis Protein SpsA, Chain A"/>
    <property type="match status" value="1"/>
</dbReference>
<dbReference type="InterPro" id="IPR050834">
    <property type="entry name" value="Glycosyltransf_2"/>
</dbReference>
<dbReference type="Proteomes" id="UP000526625">
    <property type="component" value="Unassembled WGS sequence"/>
</dbReference>
<feature type="domain" description="Glycosyltransferase 2-like" evidence="1">
    <location>
        <begin position="7"/>
        <end position="142"/>
    </location>
</feature>
<proteinExistence type="predicted"/>
<evidence type="ECO:0000259" key="1">
    <source>
        <dbReference type="Pfam" id="PF00535"/>
    </source>
</evidence>
<dbReference type="EMBL" id="JAADZA010000019">
    <property type="protein sequence ID" value="NEV12797.1"/>
    <property type="molecule type" value="Genomic_DNA"/>
</dbReference>
<evidence type="ECO:0000313" key="3">
    <source>
        <dbReference type="EMBL" id="NEV12797.1"/>
    </source>
</evidence>
<dbReference type="InterPro" id="IPR001173">
    <property type="entry name" value="Glyco_trans_2-like"/>
</dbReference>
<name>A0A6P1C7T9_RHITR</name>
<accession>A0A6P1C7T9</accession>
<dbReference type="RefSeq" id="WP_015341693.1">
    <property type="nucleotide sequence ID" value="NZ_JAADZA010000019.1"/>
</dbReference>
<dbReference type="PANTHER" id="PTHR43685:SF11">
    <property type="entry name" value="GLYCOSYLTRANSFERASE TAGX-RELATED"/>
    <property type="match status" value="1"/>
</dbReference>
<dbReference type="EMBL" id="JACHBF010000019">
    <property type="protein sequence ID" value="MBB6494688.1"/>
    <property type="molecule type" value="Genomic_DNA"/>
</dbReference>
<dbReference type="SMR" id="A0A6P1C7T9"/>
<dbReference type="CDD" id="cd06433">
    <property type="entry name" value="GT_2_WfgS_like"/>
    <property type="match status" value="1"/>
</dbReference>
<keyword evidence="5" id="KW-1185">Reference proteome</keyword>
<evidence type="ECO:0000313" key="2">
    <source>
        <dbReference type="EMBL" id="MBB6494688.1"/>
    </source>
</evidence>
<gene>
    <name evidence="2" type="ORF">GGD45_005132</name>
    <name evidence="3" type="ORF">GXW80_17520</name>
</gene>
<protein>
    <submittedName>
        <fullName evidence="3">Glycosyltransferase</fullName>
    </submittedName>
</protein>
<comment type="caution">
    <text evidence="3">The sequence shown here is derived from an EMBL/GenBank/DDBJ whole genome shotgun (WGS) entry which is preliminary data.</text>
</comment>
<dbReference type="AlphaFoldDB" id="A0A6P1C7T9"/>
<dbReference type="Pfam" id="PF00535">
    <property type="entry name" value="Glycos_transf_2"/>
    <property type="match status" value="1"/>
</dbReference>
<organism evidence="3 4">
    <name type="scientific">Rhizobium tropici</name>
    <dbReference type="NCBI Taxonomy" id="398"/>
    <lineage>
        <taxon>Bacteria</taxon>
        <taxon>Pseudomonadati</taxon>
        <taxon>Pseudomonadota</taxon>
        <taxon>Alphaproteobacteria</taxon>
        <taxon>Hyphomicrobiales</taxon>
        <taxon>Rhizobiaceae</taxon>
        <taxon>Rhizobium/Agrobacterium group</taxon>
        <taxon>Rhizobium</taxon>
    </lineage>
</organism>
<reference evidence="2 5" key="2">
    <citation type="submission" date="2020-08" db="EMBL/GenBank/DDBJ databases">
        <title>Genomic Encyclopedia of Type Strains, Phase IV (KMG-V): Genome sequencing to study the core and pangenomes of soil and plant-associated prokaryotes.</title>
        <authorList>
            <person name="Whitman W."/>
        </authorList>
    </citation>
    <scope>NUCLEOTIDE SEQUENCE [LARGE SCALE GENOMIC DNA]</scope>
    <source>
        <strain evidence="2 5">SEMIA 4059</strain>
    </source>
</reference>
<reference evidence="3 4" key="1">
    <citation type="submission" date="2020-02" db="EMBL/GenBank/DDBJ databases">
        <title>Draft genome sequence of Rhizobium tropici.</title>
        <authorList>
            <person name="Khayi S."/>
            <person name="Jemo M."/>
        </authorList>
    </citation>
    <scope>NUCLEOTIDE SEQUENCE [LARGE SCALE GENOMIC DNA]</scope>
    <source>
        <strain evidence="3 4">A12</strain>
    </source>
</reference>
<dbReference type="SUPFAM" id="SSF53448">
    <property type="entry name" value="Nucleotide-diphospho-sugar transferases"/>
    <property type="match status" value="1"/>
</dbReference>
<evidence type="ECO:0000313" key="5">
    <source>
        <dbReference type="Proteomes" id="UP000526625"/>
    </source>
</evidence>
<dbReference type="PANTHER" id="PTHR43685">
    <property type="entry name" value="GLYCOSYLTRANSFERASE"/>
    <property type="match status" value="1"/>
</dbReference>
<sequence length="251" mass="28980">MTAAIVTVAVPSFNQGQFLEHALRSIFEQDVPVEVFVIDGGSTDNSLDVIRRWEHRLAGWRSHNDRGQAAAINEGIARGGAPFVCWLNSDDWFLPDGLRTLLESCNKNPTAPAVYGRAWNVKEKTGSKRPIWTEPFSVERMAVRCIVSQPATLVRRSCWEGVNGLDESLHMVMDYDLWWRLYRFGGPLCYVDKFVAVNREHELTKTSSQRRRHYREAITTVRKHYGRVPLKWWLAQPYAVWYKGLFNVIQR</sequence>
<keyword evidence="3" id="KW-0808">Transferase</keyword>
<evidence type="ECO:0000313" key="4">
    <source>
        <dbReference type="Proteomes" id="UP000471190"/>
    </source>
</evidence>
<dbReference type="InterPro" id="IPR029044">
    <property type="entry name" value="Nucleotide-diphossugar_trans"/>
</dbReference>